<dbReference type="PANTHER" id="PTHR36443:SF1">
    <property type="entry name" value="BSR5223 PROTEIN"/>
    <property type="match status" value="1"/>
</dbReference>
<keyword evidence="1" id="KW-0812">Transmembrane</keyword>
<dbReference type="Proteomes" id="UP000257240">
    <property type="component" value="Unassembled WGS sequence"/>
</dbReference>
<dbReference type="AlphaFoldDB" id="A0A3B8N230"/>
<dbReference type="EMBL" id="DLVE01000005">
    <property type="protein sequence ID" value="HAA83229.1"/>
    <property type="molecule type" value="Genomic_DNA"/>
</dbReference>
<sequence length="71" mass="8040">MSGFGKFLVLLGFCLILLGIFISLLPKIPYIGKLPGDIYIKKDNFTFYFPLATCILISILLTIILNLLFRK</sequence>
<dbReference type="InterPro" id="IPR021320">
    <property type="entry name" value="DUF2905"/>
</dbReference>
<dbReference type="RefSeq" id="WP_273010773.1">
    <property type="nucleotide sequence ID" value="NZ_DAINLL010000008.1"/>
</dbReference>
<evidence type="ECO:0000313" key="2">
    <source>
        <dbReference type="EMBL" id="HAA83229.1"/>
    </source>
</evidence>
<keyword evidence="1" id="KW-0472">Membrane</keyword>
<accession>A0A3B8N230</accession>
<gene>
    <name evidence="2" type="ORF">DCE01_00320</name>
</gene>
<protein>
    <submittedName>
        <fullName evidence="2">DUF2905 domain-containing protein</fullName>
    </submittedName>
</protein>
<dbReference type="PANTHER" id="PTHR36443">
    <property type="entry name" value="BSR5223 PROTEIN"/>
    <property type="match status" value="1"/>
</dbReference>
<proteinExistence type="predicted"/>
<name>A0A3B8N230_9BACT</name>
<evidence type="ECO:0000256" key="1">
    <source>
        <dbReference type="SAM" id="Phobius"/>
    </source>
</evidence>
<reference evidence="2 3" key="1">
    <citation type="journal article" date="2018" name="Nat. Biotechnol.">
        <title>A standardized bacterial taxonomy based on genome phylogeny substantially revises the tree of life.</title>
        <authorList>
            <person name="Parks D.H."/>
            <person name="Chuvochina M."/>
            <person name="Waite D.W."/>
            <person name="Rinke C."/>
            <person name="Skarshewski A."/>
            <person name="Chaumeil P.A."/>
            <person name="Hugenholtz P."/>
        </authorList>
    </citation>
    <scope>NUCLEOTIDE SEQUENCE [LARGE SCALE GENOMIC DNA]</scope>
    <source>
        <strain evidence="2">UBA12529</strain>
    </source>
</reference>
<comment type="caution">
    <text evidence="2">The sequence shown here is derived from an EMBL/GenBank/DDBJ whole genome shotgun (WGS) entry which is preliminary data.</text>
</comment>
<feature type="transmembrane region" description="Helical" evidence="1">
    <location>
        <begin position="7"/>
        <end position="25"/>
    </location>
</feature>
<dbReference type="Pfam" id="PF11146">
    <property type="entry name" value="DUF2905"/>
    <property type="match status" value="1"/>
</dbReference>
<evidence type="ECO:0000313" key="3">
    <source>
        <dbReference type="Proteomes" id="UP000257240"/>
    </source>
</evidence>
<organism evidence="2 3">
    <name type="scientific">Thermodesulfobacterium commune</name>
    <dbReference type="NCBI Taxonomy" id="1741"/>
    <lineage>
        <taxon>Bacteria</taxon>
        <taxon>Pseudomonadati</taxon>
        <taxon>Thermodesulfobacteriota</taxon>
        <taxon>Thermodesulfobacteria</taxon>
        <taxon>Thermodesulfobacteriales</taxon>
        <taxon>Thermodesulfobacteriaceae</taxon>
        <taxon>Thermodesulfobacterium</taxon>
    </lineage>
</organism>
<keyword evidence="1" id="KW-1133">Transmembrane helix</keyword>
<feature type="transmembrane region" description="Helical" evidence="1">
    <location>
        <begin position="45"/>
        <end position="69"/>
    </location>
</feature>